<evidence type="ECO:0000256" key="9">
    <source>
        <dbReference type="ARBA" id="ARBA00055254"/>
    </source>
</evidence>
<dbReference type="AlphaFoldDB" id="A0A4U8UX26"/>
<dbReference type="GO" id="GO:0005634">
    <property type="term" value="C:nucleus"/>
    <property type="evidence" value="ECO:0007669"/>
    <property type="project" value="UniProtKB-SubCell"/>
</dbReference>
<evidence type="ECO:0000259" key="12">
    <source>
        <dbReference type="PROSITE" id="PS50023"/>
    </source>
</evidence>
<evidence type="ECO:0000256" key="8">
    <source>
        <dbReference type="ARBA" id="ARBA00023242"/>
    </source>
</evidence>
<dbReference type="SMART" id="SM00132">
    <property type="entry name" value="LIM"/>
    <property type="match status" value="2"/>
</dbReference>
<evidence type="ECO:0000256" key="4">
    <source>
        <dbReference type="ARBA" id="ARBA00022737"/>
    </source>
</evidence>
<evidence type="ECO:0000256" key="2">
    <source>
        <dbReference type="ARBA" id="ARBA00022481"/>
    </source>
</evidence>
<evidence type="ECO:0000256" key="3">
    <source>
        <dbReference type="ARBA" id="ARBA00022723"/>
    </source>
</evidence>
<dbReference type="Gene3D" id="2.10.110.10">
    <property type="entry name" value="Cysteine Rich Protein"/>
    <property type="match status" value="2"/>
</dbReference>
<comment type="subcellular location">
    <subcellularLocation>
        <location evidence="1">Nucleus</location>
    </subcellularLocation>
</comment>
<feature type="domain" description="LIM zinc-binding" evidence="12">
    <location>
        <begin position="131"/>
        <end position="192"/>
    </location>
</feature>
<dbReference type="PANTHER" id="PTHR24215">
    <property type="entry name" value="RHO-GTPASE-ACTIVATING PROTEIN LRG1"/>
    <property type="match status" value="1"/>
</dbReference>
<dbReference type="OrthoDB" id="1679758at2759"/>
<keyword evidence="8" id="KW-0539">Nucleus</keyword>
<keyword evidence="2" id="KW-0488">Methylation</keyword>
<proteinExistence type="predicted"/>
<dbReference type="Proteomes" id="UP000298663">
    <property type="component" value="Unassembled WGS sequence"/>
</dbReference>
<evidence type="ECO:0000256" key="11">
    <source>
        <dbReference type="PROSITE-ProRule" id="PRU00125"/>
    </source>
</evidence>
<comment type="caution">
    <text evidence="13">The sequence shown here is derived from an EMBL/GenBank/DDBJ whole genome shotgun (WGS) entry which is preliminary data.</text>
</comment>
<dbReference type="CDD" id="cd09326">
    <property type="entry name" value="LIM_CRP_like"/>
    <property type="match status" value="1"/>
</dbReference>
<dbReference type="GO" id="GO:0030036">
    <property type="term" value="P:actin cytoskeleton organization"/>
    <property type="evidence" value="ECO:0007669"/>
    <property type="project" value="TreeGrafter"/>
</dbReference>
<keyword evidence="4" id="KW-0677">Repeat</keyword>
<keyword evidence="6" id="KW-0007">Acetylation</keyword>
<dbReference type="SUPFAM" id="SSF57716">
    <property type="entry name" value="Glucocorticoid receptor-like (DNA-binding domain)"/>
    <property type="match status" value="4"/>
</dbReference>
<reference evidence="13 14" key="1">
    <citation type="journal article" date="2015" name="Genome Biol.">
        <title>Comparative genomics of Steinernema reveals deeply conserved gene regulatory networks.</title>
        <authorList>
            <person name="Dillman A.R."/>
            <person name="Macchietto M."/>
            <person name="Porter C.F."/>
            <person name="Rogers A."/>
            <person name="Williams B."/>
            <person name="Antoshechkin I."/>
            <person name="Lee M.M."/>
            <person name="Goodwin Z."/>
            <person name="Lu X."/>
            <person name="Lewis E.E."/>
            <person name="Goodrich-Blair H."/>
            <person name="Stock S.P."/>
            <person name="Adams B.J."/>
            <person name="Sternberg P.W."/>
            <person name="Mortazavi A."/>
        </authorList>
    </citation>
    <scope>NUCLEOTIDE SEQUENCE [LARGE SCALE GENOMIC DNA]</scope>
    <source>
        <strain evidence="13 14">ALL</strain>
    </source>
</reference>
<evidence type="ECO:0000313" key="14">
    <source>
        <dbReference type="Proteomes" id="UP000298663"/>
    </source>
</evidence>
<keyword evidence="5 11" id="KW-0862">Zinc</keyword>
<protein>
    <recommendedName>
        <fullName evidence="10">Cysteine-rich protein 1</fullName>
    </recommendedName>
</protein>
<dbReference type="InterPro" id="IPR001781">
    <property type="entry name" value="Znf_LIM"/>
</dbReference>
<feature type="domain" description="LIM zinc-binding" evidence="12">
    <location>
        <begin position="2"/>
        <end position="64"/>
    </location>
</feature>
<gene>
    <name evidence="13" type="ORF">L596_003586</name>
</gene>
<dbReference type="PROSITE" id="PS50023">
    <property type="entry name" value="LIM_DOMAIN_2"/>
    <property type="match status" value="2"/>
</dbReference>
<sequence length="205" mass="23221">MKNCGLCGRAAFPPETVAAFGQVWHHTCFVCTVPLCGKTLDSLTACEHKQTLFCQHCYKRNVGQQQTYHGLRPTVTHISSAEEAAYSYKVYDEKSVLRRKQFKTDYCNDQLKPEPKKAAVVPIVDQIFGNRICPKCEKTVYEAEKISAAGQTWHKNTCFTCLTCEKRLESRSLCERKGQLFCNVCYGKQFGPRIYGHGSSFINVL</sequence>
<accession>A0A4U8UX26</accession>
<evidence type="ECO:0000256" key="5">
    <source>
        <dbReference type="ARBA" id="ARBA00022833"/>
    </source>
</evidence>
<dbReference type="GO" id="GO:0046872">
    <property type="term" value="F:metal ion binding"/>
    <property type="evidence" value="ECO:0007669"/>
    <property type="project" value="UniProtKB-KW"/>
</dbReference>
<dbReference type="EMBL" id="AZBU02000001">
    <property type="protein sequence ID" value="TMS36418.1"/>
    <property type="molecule type" value="Genomic_DNA"/>
</dbReference>
<evidence type="ECO:0000256" key="7">
    <source>
        <dbReference type="ARBA" id="ARBA00023038"/>
    </source>
</evidence>
<evidence type="ECO:0000256" key="1">
    <source>
        <dbReference type="ARBA" id="ARBA00004123"/>
    </source>
</evidence>
<name>A0A4U8UX26_STECR</name>
<comment type="function">
    <text evidence="9">Seems to have a role in zinc absorption and may function as an intracellular zinc transport protein.</text>
</comment>
<dbReference type="Pfam" id="PF00412">
    <property type="entry name" value="LIM"/>
    <property type="match status" value="2"/>
</dbReference>
<evidence type="ECO:0000313" key="13">
    <source>
        <dbReference type="EMBL" id="TMS36418.1"/>
    </source>
</evidence>
<keyword evidence="3 11" id="KW-0479">Metal-binding</keyword>
<reference evidence="13 14" key="2">
    <citation type="journal article" date="2019" name="G3 (Bethesda)">
        <title>Hybrid Assembly of the Genome of the Entomopathogenic Nematode Steinernema carpocapsae Identifies the X-Chromosome.</title>
        <authorList>
            <person name="Serra L."/>
            <person name="Macchietto M."/>
            <person name="Macias-Munoz A."/>
            <person name="McGill C.J."/>
            <person name="Rodriguez I.M."/>
            <person name="Rodriguez B."/>
            <person name="Murad R."/>
            <person name="Mortazavi A."/>
        </authorList>
    </citation>
    <scope>NUCLEOTIDE SEQUENCE [LARGE SCALE GENOMIC DNA]</scope>
    <source>
        <strain evidence="13 14">ALL</strain>
    </source>
</reference>
<evidence type="ECO:0000256" key="6">
    <source>
        <dbReference type="ARBA" id="ARBA00022990"/>
    </source>
</evidence>
<dbReference type="FunFam" id="2.10.110.10:FF:000054">
    <property type="entry name" value="Cysteine-rich protein 1"/>
    <property type="match status" value="1"/>
</dbReference>
<organism evidence="13 14">
    <name type="scientific">Steinernema carpocapsae</name>
    <name type="common">Entomopathogenic nematode</name>
    <dbReference type="NCBI Taxonomy" id="34508"/>
    <lineage>
        <taxon>Eukaryota</taxon>
        <taxon>Metazoa</taxon>
        <taxon>Ecdysozoa</taxon>
        <taxon>Nematoda</taxon>
        <taxon>Chromadorea</taxon>
        <taxon>Rhabditida</taxon>
        <taxon>Tylenchina</taxon>
        <taxon>Panagrolaimomorpha</taxon>
        <taxon>Strongyloidoidea</taxon>
        <taxon>Steinernematidae</taxon>
        <taxon>Steinernema</taxon>
    </lineage>
</organism>
<keyword evidence="14" id="KW-1185">Reference proteome</keyword>
<dbReference type="PANTHER" id="PTHR24215:SF35">
    <property type="entry name" value="MUSCLE LIM PROTEIN MLP84B"/>
    <property type="match status" value="1"/>
</dbReference>
<dbReference type="STRING" id="34508.A0A4U8UX26"/>
<keyword evidence="7 11" id="KW-0440">LIM domain</keyword>
<dbReference type="GO" id="GO:0005737">
    <property type="term" value="C:cytoplasm"/>
    <property type="evidence" value="ECO:0007669"/>
    <property type="project" value="TreeGrafter"/>
</dbReference>
<evidence type="ECO:0000256" key="10">
    <source>
        <dbReference type="ARBA" id="ARBA00072537"/>
    </source>
</evidence>